<organism evidence="2 3">
    <name type="scientific">Fimbriimonas ginsengisoli Gsoil 348</name>
    <dbReference type="NCBI Taxonomy" id="661478"/>
    <lineage>
        <taxon>Bacteria</taxon>
        <taxon>Bacillati</taxon>
        <taxon>Armatimonadota</taxon>
        <taxon>Fimbriimonadia</taxon>
        <taxon>Fimbriimonadales</taxon>
        <taxon>Fimbriimonadaceae</taxon>
        <taxon>Fimbriimonas</taxon>
    </lineage>
</organism>
<dbReference type="AlphaFoldDB" id="A0A068NU33"/>
<dbReference type="STRING" id="661478.OP10G_3665"/>
<dbReference type="EMBL" id="CP007139">
    <property type="protein sequence ID" value="AIE87033.1"/>
    <property type="molecule type" value="Genomic_DNA"/>
</dbReference>
<dbReference type="KEGG" id="fgi:OP10G_3665"/>
<evidence type="ECO:0000313" key="3">
    <source>
        <dbReference type="Proteomes" id="UP000027982"/>
    </source>
</evidence>
<gene>
    <name evidence="2" type="ORF">OP10G_3665</name>
</gene>
<keyword evidence="3" id="KW-1185">Reference proteome</keyword>
<evidence type="ECO:0000313" key="2">
    <source>
        <dbReference type="EMBL" id="AIE87033.1"/>
    </source>
</evidence>
<dbReference type="RefSeq" id="WP_025229045.1">
    <property type="nucleotide sequence ID" value="NZ_CP007139.1"/>
</dbReference>
<accession>A0A068NU33</accession>
<dbReference type="OrthoDB" id="9854557at2"/>
<protein>
    <submittedName>
        <fullName evidence="2">Uncharacterized protein</fullName>
    </submittedName>
</protein>
<dbReference type="Proteomes" id="UP000027982">
    <property type="component" value="Chromosome"/>
</dbReference>
<name>A0A068NU33_FIMGI</name>
<feature type="region of interest" description="Disordered" evidence="1">
    <location>
        <begin position="180"/>
        <end position="204"/>
    </location>
</feature>
<evidence type="ECO:0000256" key="1">
    <source>
        <dbReference type="SAM" id="MobiDB-lite"/>
    </source>
</evidence>
<sequence length="213" mass="23278">MITIQLTKLESALDQIKKTHSKLAPADAALIATALSLTGRHAIALYEGEQYVWPDDYERLTRAMVSQINMVNEAIEHSTPKRAAKSTVEEEPVTVTVGLMPNLTAGENLLESRDDLKAVLSDILQEGVEFSYSPTDIGWQWALDRANWNTISNGEVSRRIKIKASFTEGAVGIEMGVGPKKRTTRASAKPIEIDEPVDAPDFSDVAEVAEVGD</sequence>
<reference evidence="2 3" key="1">
    <citation type="journal article" date="2014" name="PLoS ONE">
        <title>The first complete genome sequence of the class fimbriimonadia in the phylum armatimonadetes.</title>
        <authorList>
            <person name="Hu Z.Y."/>
            <person name="Wang Y.Z."/>
            <person name="Im W.T."/>
            <person name="Wang S.Y."/>
            <person name="Zhao G.P."/>
            <person name="Zheng H.J."/>
            <person name="Quan Z.X."/>
        </authorList>
    </citation>
    <scope>NUCLEOTIDE SEQUENCE [LARGE SCALE GENOMIC DNA]</scope>
    <source>
        <strain evidence="2">Gsoil 348</strain>
    </source>
</reference>
<dbReference type="HOGENOM" id="CLU_1292799_0_0_0"/>
<proteinExistence type="predicted"/>